<evidence type="ECO:0000256" key="1">
    <source>
        <dbReference type="SAM" id="MobiDB-lite"/>
    </source>
</evidence>
<protein>
    <submittedName>
        <fullName evidence="2">Uncharacterized protein</fullName>
    </submittedName>
</protein>
<feature type="compositionally biased region" description="Basic and acidic residues" evidence="1">
    <location>
        <begin position="150"/>
        <end position="165"/>
    </location>
</feature>
<reference evidence="2 3" key="1">
    <citation type="submission" date="2020-02" db="EMBL/GenBank/DDBJ databases">
        <authorList>
            <person name="Ferguson B K."/>
        </authorList>
    </citation>
    <scope>NUCLEOTIDE SEQUENCE [LARGE SCALE GENOMIC DNA]</scope>
</reference>
<proteinExistence type="predicted"/>
<evidence type="ECO:0000313" key="2">
    <source>
        <dbReference type="EMBL" id="CAB0019677.1"/>
    </source>
</evidence>
<dbReference type="EMBL" id="CADCXU010034379">
    <property type="protein sequence ID" value="CAB0019677.1"/>
    <property type="molecule type" value="Genomic_DNA"/>
</dbReference>
<feature type="compositionally biased region" description="Low complexity" evidence="1">
    <location>
        <begin position="60"/>
        <end position="70"/>
    </location>
</feature>
<name>A0A6H5HSV0_9HEMI</name>
<keyword evidence="3" id="KW-1185">Reference proteome</keyword>
<feature type="region of interest" description="Disordered" evidence="1">
    <location>
        <begin position="1"/>
        <end position="36"/>
    </location>
</feature>
<feature type="non-terminal residue" evidence="2">
    <location>
        <position position="1"/>
    </location>
</feature>
<feature type="compositionally biased region" description="Polar residues" evidence="1">
    <location>
        <begin position="79"/>
        <end position="88"/>
    </location>
</feature>
<feature type="compositionally biased region" description="Polar residues" evidence="1">
    <location>
        <begin position="137"/>
        <end position="146"/>
    </location>
</feature>
<organism evidence="2 3">
    <name type="scientific">Nesidiocoris tenuis</name>
    <dbReference type="NCBI Taxonomy" id="355587"/>
    <lineage>
        <taxon>Eukaryota</taxon>
        <taxon>Metazoa</taxon>
        <taxon>Ecdysozoa</taxon>
        <taxon>Arthropoda</taxon>
        <taxon>Hexapoda</taxon>
        <taxon>Insecta</taxon>
        <taxon>Pterygota</taxon>
        <taxon>Neoptera</taxon>
        <taxon>Paraneoptera</taxon>
        <taxon>Hemiptera</taxon>
        <taxon>Heteroptera</taxon>
        <taxon>Panheteroptera</taxon>
        <taxon>Cimicomorpha</taxon>
        <taxon>Miridae</taxon>
        <taxon>Dicyphina</taxon>
        <taxon>Nesidiocoris</taxon>
    </lineage>
</organism>
<dbReference type="Proteomes" id="UP000479000">
    <property type="component" value="Unassembled WGS sequence"/>
</dbReference>
<accession>A0A6H5HSV0</accession>
<feature type="compositionally biased region" description="Basic residues" evidence="1">
    <location>
        <begin position="117"/>
        <end position="136"/>
    </location>
</feature>
<evidence type="ECO:0000313" key="3">
    <source>
        <dbReference type="Proteomes" id="UP000479000"/>
    </source>
</evidence>
<gene>
    <name evidence="2" type="ORF">NTEN_LOCUS23372</name>
</gene>
<sequence>RNLIHDSEAYAPSRSVMIKPPGRPFGGRTVSRRRGTVTAVEESPVFSFRRHRRQLRRFPGRFPGGSPCRPAGRRDPMTQIPNEGQPSSMARRRRGSYSTVTRRGGSRNRIDADRRRLASGRRPKAASHAVVKRRMARSTSAFSTAQLRGGNDRRSSRETNDRKNEMLTFVTDNNRS</sequence>
<feature type="region of interest" description="Disordered" evidence="1">
    <location>
        <begin position="58"/>
        <end position="176"/>
    </location>
</feature>
<dbReference type="AlphaFoldDB" id="A0A6H5HSV0"/>